<evidence type="ECO:0000256" key="1">
    <source>
        <dbReference type="ARBA" id="ARBA00004496"/>
    </source>
</evidence>
<dbReference type="PANTHER" id="PTHR45984:SF2">
    <property type="entry name" value="MITOCHONDRIAL IMPORT RECEPTOR SUBUNIT TOM34"/>
    <property type="match status" value="1"/>
</dbReference>
<dbReference type="InterPro" id="IPR051982">
    <property type="entry name" value="CiliaryAsmbly_MitoImport"/>
</dbReference>
<keyword evidence="7" id="KW-1185">Reference proteome</keyword>
<evidence type="ECO:0000313" key="6">
    <source>
        <dbReference type="Ensembl" id="ENSFCTP00005030998.1"/>
    </source>
</evidence>
<dbReference type="Proteomes" id="UP000823872">
    <property type="component" value="Chromosome A3"/>
</dbReference>
<proteinExistence type="predicted"/>
<keyword evidence="3" id="KW-0677">Repeat</keyword>
<evidence type="ECO:0000256" key="3">
    <source>
        <dbReference type="ARBA" id="ARBA00022737"/>
    </source>
</evidence>
<dbReference type="PANTHER" id="PTHR45984">
    <property type="entry name" value="RNA (RNA) POLYMERASE II ASSOCIATED PROTEIN HOMOLOG"/>
    <property type="match status" value="1"/>
</dbReference>
<reference evidence="6 7" key="1">
    <citation type="submission" date="2021-02" db="EMBL/GenBank/DDBJ databases">
        <title>Safari Cat Assemblies.</title>
        <authorList>
            <person name="Bredemeyer K.R."/>
            <person name="Murphy W.J."/>
        </authorList>
    </citation>
    <scope>NUCLEOTIDE SEQUENCE [LARGE SCALE GENOMIC DNA]</scope>
</reference>
<evidence type="ECO:0000256" key="5">
    <source>
        <dbReference type="PROSITE-ProRule" id="PRU00339"/>
    </source>
</evidence>
<dbReference type="InterPro" id="IPR019734">
    <property type="entry name" value="TPR_rpt"/>
</dbReference>
<evidence type="ECO:0008006" key="8">
    <source>
        <dbReference type="Google" id="ProtNLM"/>
    </source>
</evidence>
<dbReference type="SMART" id="SM00028">
    <property type="entry name" value="TPR"/>
    <property type="match status" value="6"/>
</dbReference>
<dbReference type="Ensembl" id="ENSFCTT00005043572.1">
    <property type="protein sequence ID" value="ENSFCTP00005030998.1"/>
    <property type="gene ID" value="ENSFCTG00005015295.1"/>
</dbReference>
<evidence type="ECO:0000256" key="2">
    <source>
        <dbReference type="ARBA" id="ARBA00022490"/>
    </source>
</evidence>
<dbReference type="Gene3D" id="1.25.40.10">
    <property type="entry name" value="Tetratricopeptide repeat domain"/>
    <property type="match status" value="2"/>
</dbReference>
<comment type="subcellular location">
    <subcellularLocation>
        <location evidence="1">Cytoplasm</location>
    </subcellularLocation>
</comment>
<accession>A0ABI7Y865</accession>
<reference evidence="6" key="3">
    <citation type="submission" date="2025-09" db="UniProtKB">
        <authorList>
            <consortium name="Ensembl"/>
        </authorList>
    </citation>
    <scope>IDENTIFICATION</scope>
    <source>
        <strain evidence="6">breed Abyssinian</strain>
    </source>
</reference>
<reference evidence="6" key="2">
    <citation type="submission" date="2025-08" db="UniProtKB">
        <authorList>
            <consortium name="Ensembl"/>
        </authorList>
    </citation>
    <scope>IDENTIFICATION</scope>
    <source>
        <strain evidence="6">breed Abyssinian</strain>
    </source>
</reference>
<dbReference type="GeneTree" id="ENSGT00940000161058"/>
<feature type="repeat" description="TPR" evidence="5">
    <location>
        <begin position="292"/>
        <end position="325"/>
    </location>
</feature>
<protein>
    <recommendedName>
        <fullName evidence="8">Translocase of outer mitochondrial membrane 34</fullName>
    </recommendedName>
</protein>
<organism evidence="6 7">
    <name type="scientific">Felis catus</name>
    <name type="common">Cat</name>
    <name type="synonym">Felis silvestris catus</name>
    <dbReference type="NCBI Taxonomy" id="9685"/>
    <lineage>
        <taxon>Eukaryota</taxon>
        <taxon>Metazoa</taxon>
        <taxon>Chordata</taxon>
        <taxon>Craniata</taxon>
        <taxon>Vertebrata</taxon>
        <taxon>Euteleostomi</taxon>
        <taxon>Mammalia</taxon>
        <taxon>Eutheria</taxon>
        <taxon>Laurasiatheria</taxon>
        <taxon>Carnivora</taxon>
        <taxon>Feliformia</taxon>
        <taxon>Felidae</taxon>
        <taxon>Felinae</taxon>
        <taxon>Felis</taxon>
    </lineage>
</organism>
<gene>
    <name evidence="6" type="primary">TOMM34</name>
</gene>
<evidence type="ECO:0000256" key="4">
    <source>
        <dbReference type="ARBA" id="ARBA00022803"/>
    </source>
</evidence>
<sequence>MAPKLSDSVEGLRAAGNQSFRNGQFAEAAALYSRALRALEAQGSSNPGEESILYSNRAVCHLKDGNCKDCIKDCTLALDLVPFSLKPLLRRASAYEALEKYPLAYVDYKTALQIDDRVTSALEGINRMSRALMDSLGPEWRLKLPLTPLVPVSAQKRWESLPSECRRERAKSKFRETTTAKSRVPSAGDVERARVLKEEGNELVKKGNHKKAVEKYSESLSFSDVESATYSNSLGAFQGELEASLLLTANTSACISSESSICLRALCHLVLKQYKEAVKDCTEALRLDGRNVKAFYRRAQAYKALKDYKSSFEDISCLLQLEPRNGPAQKLQQEVNQSLN</sequence>
<dbReference type="SUPFAM" id="SSF48452">
    <property type="entry name" value="TPR-like"/>
    <property type="match status" value="2"/>
</dbReference>
<dbReference type="InterPro" id="IPR011990">
    <property type="entry name" value="TPR-like_helical_dom_sf"/>
</dbReference>
<dbReference type="PROSITE" id="PS50005">
    <property type="entry name" value="TPR"/>
    <property type="match status" value="1"/>
</dbReference>
<keyword evidence="4 5" id="KW-0802">TPR repeat</keyword>
<evidence type="ECO:0000313" key="7">
    <source>
        <dbReference type="Proteomes" id="UP000823872"/>
    </source>
</evidence>
<name>A0ABI7Y865_FELCA</name>
<keyword evidence="2" id="KW-0963">Cytoplasm</keyword>